<gene>
    <name evidence="1" type="ORF">KIL84_017256</name>
</gene>
<dbReference type="EMBL" id="JAHDVG010000482">
    <property type="protein sequence ID" value="KAH1173417.1"/>
    <property type="molecule type" value="Genomic_DNA"/>
</dbReference>
<organism evidence="1 2">
    <name type="scientific">Mauremys mutica</name>
    <name type="common">yellowpond turtle</name>
    <dbReference type="NCBI Taxonomy" id="74926"/>
    <lineage>
        <taxon>Eukaryota</taxon>
        <taxon>Metazoa</taxon>
        <taxon>Chordata</taxon>
        <taxon>Craniata</taxon>
        <taxon>Vertebrata</taxon>
        <taxon>Euteleostomi</taxon>
        <taxon>Archelosauria</taxon>
        <taxon>Testudinata</taxon>
        <taxon>Testudines</taxon>
        <taxon>Cryptodira</taxon>
        <taxon>Durocryptodira</taxon>
        <taxon>Testudinoidea</taxon>
        <taxon>Geoemydidae</taxon>
        <taxon>Geoemydinae</taxon>
        <taxon>Mauremys</taxon>
    </lineage>
</organism>
<dbReference type="AlphaFoldDB" id="A0A9D3X5Y1"/>
<evidence type="ECO:0000313" key="2">
    <source>
        <dbReference type="Proteomes" id="UP000827986"/>
    </source>
</evidence>
<reference evidence="1" key="1">
    <citation type="submission" date="2021-09" db="EMBL/GenBank/DDBJ databases">
        <title>The genome of Mauremys mutica provides insights into the evolution of semi-aquatic lifestyle.</title>
        <authorList>
            <person name="Gong S."/>
            <person name="Gao Y."/>
        </authorList>
    </citation>
    <scope>NUCLEOTIDE SEQUENCE</scope>
    <source>
        <strain evidence="1">MM-2020</strain>
        <tissue evidence="1">Muscle</tissue>
    </source>
</reference>
<keyword evidence="2" id="KW-1185">Reference proteome</keyword>
<name>A0A9D3X5Y1_9SAUR</name>
<evidence type="ECO:0000313" key="1">
    <source>
        <dbReference type="EMBL" id="KAH1173417.1"/>
    </source>
</evidence>
<dbReference type="Proteomes" id="UP000827986">
    <property type="component" value="Unassembled WGS sequence"/>
</dbReference>
<comment type="caution">
    <text evidence="1">The sequence shown here is derived from an EMBL/GenBank/DDBJ whole genome shotgun (WGS) entry which is preliminary data.</text>
</comment>
<protein>
    <submittedName>
        <fullName evidence="1">Uncharacterized protein</fullName>
    </submittedName>
</protein>
<sequence length="99" mass="11501">MWLFSKCHSEQVNYILKGVVSTCNLFLYQVKSCIIQSVRQFTDLGKKKFSTSVINNICTQNSHYLNIQFSEEQCVLRENFVFVSQYPQEKGILLVTKPV</sequence>
<proteinExistence type="predicted"/>
<accession>A0A9D3X5Y1</accession>